<feature type="compositionally biased region" description="Pro residues" evidence="2">
    <location>
        <begin position="56"/>
        <end position="67"/>
    </location>
</feature>
<dbReference type="Pfam" id="PF12777">
    <property type="entry name" value="MT"/>
    <property type="match status" value="1"/>
</dbReference>
<feature type="region of interest" description="Disordered" evidence="2">
    <location>
        <begin position="3595"/>
        <end position="3628"/>
    </location>
</feature>
<feature type="compositionally biased region" description="Polar residues" evidence="2">
    <location>
        <begin position="2150"/>
        <end position="2161"/>
    </location>
</feature>
<feature type="region of interest" description="Disordered" evidence="2">
    <location>
        <begin position="814"/>
        <end position="839"/>
    </location>
</feature>
<dbReference type="Proteomes" id="UP000315496">
    <property type="component" value="Chromosome 2"/>
</dbReference>
<proteinExistence type="predicted"/>
<organism evidence="4 5">
    <name type="scientific">Giardia muris</name>
    <dbReference type="NCBI Taxonomy" id="5742"/>
    <lineage>
        <taxon>Eukaryota</taxon>
        <taxon>Metamonada</taxon>
        <taxon>Diplomonadida</taxon>
        <taxon>Hexamitidae</taxon>
        <taxon>Giardiinae</taxon>
        <taxon>Giardia</taxon>
    </lineage>
</organism>
<dbReference type="InterPro" id="IPR003593">
    <property type="entry name" value="AAA+_ATPase"/>
</dbReference>
<feature type="region of interest" description="Disordered" evidence="2">
    <location>
        <begin position="2814"/>
        <end position="2853"/>
    </location>
</feature>
<dbReference type="PANTHER" id="PTHR10676">
    <property type="entry name" value="DYNEIN HEAVY CHAIN FAMILY PROTEIN"/>
    <property type="match status" value="1"/>
</dbReference>
<feature type="region of interest" description="Disordered" evidence="2">
    <location>
        <begin position="1"/>
        <end position="79"/>
    </location>
</feature>
<feature type="region of interest" description="Disordered" evidence="2">
    <location>
        <begin position="224"/>
        <end position="247"/>
    </location>
</feature>
<feature type="region of interest" description="Disordered" evidence="2">
    <location>
        <begin position="6712"/>
        <end position="6746"/>
    </location>
</feature>
<dbReference type="Gene3D" id="3.20.180.20">
    <property type="entry name" value="Dynein heavy chain, N-terminal domain 2"/>
    <property type="match status" value="1"/>
</dbReference>
<feature type="compositionally biased region" description="Basic and acidic residues" evidence="2">
    <location>
        <begin position="826"/>
        <end position="835"/>
    </location>
</feature>
<dbReference type="OrthoDB" id="10252802at2759"/>
<feature type="coiled-coil region" evidence="1">
    <location>
        <begin position="4763"/>
        <end position="4818"/>
    </location>
</feature>
<dbReference type="PANTHER" id="PTHR10676:SF339">
    <property type="entry name" value="DYNEIN AXONEMAL HEAVY CHAIN 6"/>
    <property type="match status" value="1"/>
</dbReference>
<dbReference type="VEuPathDB" id="GiardiaDB:GMRT_14471"/>
<comment type="caution">
    <text evidence="4">The sequence shown here is derived from an EMBL/GenBank/DDBJ whole genome shotgun (WGS) entry which is preliminary data.</text>
</comment>
<dbReference type="SUPFAM" id="SSF52540">
    <property type="entry name" value="P-loop containing nucleoside triphosphate hydrolases"/>
    <property type="match status" value="1"/>
</dbReference>
<sequence>MPPRTRPLSAAVRQNTGSKALVDSQEYFGTGSYRPISRRPSSGQSPSDPALRLYSSPPPHAPQPVLKPPNGTTIPSLPLGEHMMQVSSGGLVLPLERCYDPSLAKRRLRERETDSGGGPKAMLGPVGRIVSARRPRPQAANLSYTEQSTVLEAASEPAVPGTLQLSPDRYVRDGRSSPIRGGREFSREALSVTNSFYAAEGLTPSGLIGNQSAMDTSIRVTAVGSLPSRPSSRPSSRGPVESYQDRLRTRSALLRTPKSSEADKFIRQRVDSMRGTSSKPDFALDQAQIQGCKLYEQNSKIALESIRPSTSLSHYTRGLNKKYTLANKPRSASEVETKPSEDTRKTITSMSDWVLKTRADSGASQSGRRSTQSRKKTVSAHRGRSATVIEGAPPELTEMAPDPVGTALPTLAQQSEAIISVMDVISIFRCIKERSDIERIIRQDELASIPLPQEPVEARLLGNHRAPAASLAAYTQAQKYDVCKALRRYFQSAGVKEAAAHTTSHELLLFAETYYASLRAQYEEQLKAAPDLVANSLLQSEFIYLTYDTPPVRQLLLQQYMQGLGVQTDMTLTVEQVYSSPDAWQNPYELLVCNYGQTNPRCFFTLSCNGICQQETDGENQTTVLLSLRDWLWERELYLKLRENRFFASFRLLKYIRLWHHGIITAARNKATALLVRQSLMASPDFLGPVQQIYGYCYQMATNAQFLPFRKYCFELIATYLSRKGIRGAPAVTLQNQYTNRPATITLTRFVGEVRTRISAVQACLEAYLTSITDLLLAVGRQVHQQMQRRVIQRNTVAHKKQLTKIERTIARGLPQMHDVPEDSDDGKKNKEKQDSASGQSLLNVSRIRSLVKLADCFIVQCLLTILLNATEDLTNLLFGLEYIPPRVQEPVQQSLYEYTQQDLDILQEQTGRRLVVNPEKVQRYMQRDLDKQKQSQDMLSRLESEARDHRQRKQDDYQYVLALMTLYKGDLSTIAAGSVDAFEHFDSIRLGRFNKDTDQEDGKPGPDSLFMGEFKPILPPTSPRSTLDEIYDQPDYRKSTLGRALRNTDAKKEAEAAHKLSLIELQLTRNEDIDHAFQQISWLVPGLEVALTTSILTDVPLFTLPGRMPPAPLFTVHLTLGPEGLAMYPTKDDFTTLIGNILSDCATCAHRLVRPPAISKVRALLSENVIQETLTCASLKEILGEYEDYLQGIKRLKGFLELGCSKVQEYALGFQPTLRQVSTGLGTHRDHKHLQLVRHLKPAITYTHLDSVELSEHEEEGPGAREMDLELEATDLTETSSYDSHLLGSIAARMDYAALVQYAFPLEHLHSEFYVTEDQDLGGWSAYYAGLRNLNNNSLPLLGMTGTPLQVSYFERITEINPYSIRLRIDTLEQLVESLVRIQAKRVILCFHVDSGPLASALLPPTLTLLQFVRLSIPKAIILIGQNVISKIDFYTAELRQVPDHDVSTLAFRDAPLSELNFLDNPEITAQKVDKGKLLDTRDTLKHYEAARAEQRVYAHLFRKCTALLQLAEMKRVIGDAGLAEHNADFFESFFAFRDGPNCRAVMKDYERRLMSFDVLLESFAEKRLRLYSVFRFDLIVLYFQLQYFCYTLLRGILSPENVSLGVNFETGEGASDGPLAKDDPQSVGRIETTSQLFYYLLNQTNVQRASIFDTLITTGSAVCRKNADLFTDFATRCSQLEADNCHFYQCATLFDSTEFFMDEQDAASYYYESVYPGNLVGSGTDLPETIQLSSIIEPSLVLQALIRLCDVRHRFWGYMHALNVIIQREFTKPLCLMDFETVEAELQQLQALFQQCTATFQQIYDEASFTGGCMEASDVDRKNRILLHREQMRNRYDEERDDADDIKLNSQLAEVLKTLGVDLKPSSNGTSKYMPGEINRTVLKYVKLIYADVLQDRAIMDQLLNNNEYVMPSSGTLMRTVDYLAAGLEAGRQNEVLGYHGEQLVDDSEFQVESDHNQESSESFFDKSSVVADPQIVVSASLVQELEKFDPDTMLVGYQQTDRIAPVLDTLAHHHGIDDVKYRVQEPTIREAVQYYFRPPPLLALALQLIEQLLDQLPSIRLISTVAFQPRHFRILARTILPSPNLLLETKLLTSKLLELSVEYKDTPLSEILDRDQRSVFRTLFGPSNDGLTELLMFSANIIGSNSTAGRGHSQTPATSFDPDVSSDEENADVQTIRAKANGNYSLSTATIGTHINAVIARLTAQLATRRARIVSSEAYMMADGFQGVRSEVDVADKKATIATLTNYVSLTRKPSIYSTRFIYNTPYRTFESDQERIAYTRRQAERLAEIHYGGLFIELDRFTTTVSRLVFRGLLDDTVRTHFRNFIQAVELEYMLLSGLANQKQRFDRLTLGVIPYVTPSSTDGSFLLPQLHALTDTDTIVNAVNDTKIELLTLKTQFTRLGDNPATRELHSLMERCIVAIDAMNIWTAYQQRFLNVLRFFLPTSSIAQQMPEDVRSFTKLMKLYSNLMTSVAKDAQLRLWATRDMILTILGWQEELDVVYANVVRCMDAKRSTFLRFHFLSDNELLMVLSAQDETSLGRPFNPHLLSALLGNCFDNMGSLVLDVRTEHEARVLYIRGITSADGETLMLGHGDKELRIRGSPDVWLASLETRMISTMQTLVAHAIRRHVRELRENIQLVADQSAAFSAQNSPNSNPVILRRQQLFPKTESSMFEPTPSSLRRAIFADTQGDQLVKTKSDLRITFVPEVFYSFVSAYPIQVVNVVRQTVTWAFINHPSELYTPDPSTTNLLATQISALNNSVDASFASETAYTKLQVIMALIDYQEQVMEYLIRLNRSLILPTDESIVPSQPVTAQQHLTGERPGSATERRASGLQKSSLAHPPRDTTKTVSPRLSAAAIKLLLTSELHIKDILEQKRSQVTQDEEQESSLLCYVFNPIEERLFVTLDNVERTIAHQAVDKLDAYQLRPYYYLMDNAYGQYSYEYHGFAGRLIVSPAITRYRTAFFEAMQYLFRGYSLIGASGTGKTETVKDFSRALGRFCLVFNCSEAVDHGAFLRVFMGLASVGALLCLDEFNRLAVSTLSVVSRFITQIQQAMARKAIYVNLMSESLDGGHEAPEDTKDKKLQHGTKLRPTASIFITMNESSRAYSDRLELPGSTTCLFRPLLITRPDISHIVMGILLTCGFTTAVDLGRKYCVLFSHLPSVVTLPPPIDESHLRPSMLDVLSNNKAVLRALTAERETALIASNLPEEQQSPVMLSLDCSLRTIKAVALAAAYMFRRWLYIFGSNETIRALLHADKSNTKLYKDHLSFMSYIEAICNVDSLIRLMSPSLTEQDRSNFIHFLANTFGHDVVICYLSRLDGGLGVSHDVHNEVPKAITRTVFSLLSTDPKYAASTVGRPEVYEPLMSEDATLDSRTSEAVDEFASLTTGQRSVLNLLLTTDMLYPTVQTLISETRGQCSTDVLGYASDLTTISENRASTTLNRHTTSIMGAKLNVNKKQVSILAQAQTLVTLNIQRRLDVVHEMYRTACRVSHLLAYKYQGDKFIELENLLWIRHGIILLGQQHSFKTTLWRLLMNENNNVTVVNPQALAADGLFGGFVEGEFHDGVFGATLRTYCIESYNAAQERRRLASEMATQHRGRRASTTEAGLGASFSDGDAANNDEGRRSTDDLRFIVLDGPLEAATAECLNSLLDDNRILCLPNGERIRMTAYLRILFEVTSLATASPSTLSRCGVICIEESVQNYELQYQSILLRGLREIFASDYDLFRTTYLYNGEKIQKYAQVGVAINNLDLLFDRATERLRTEGEEAPLHPSLLLGENLFPEDISKLSRKERIAAYRARDKARMAAREARLDEFVREKLPFENNLYANVLDVLVTLLNELFTLSMDRLPSNAPVKIDLHFLYYNIGRLAAQTLRLFRAQLNASTEHVRRLVRLDRSNGILVRLLQGYAIFSVVWACIGLFGRELYVQQIDGIIRATVATRHYWDLALQALTVPVRGEFPYSLDQCYFDPLRLLPVRFVSNSRFEQLVGYNHVFQALSHSQDCNLDAGIFNVSFDTASSRIFVETLGMRRNLFVALLDALYYDRTITLEKIVYPPDDSDDSELPEGLDRHLIQVDGFGMRIFVERLVTYLQMYAPALPIPLYFSGAEKTLSDYREYFYNCFRHEGHALTPSNTFGATNLFILSHMDAARPCCNSGGAFISYPINELLVYLQEHGGVYLGPGEPKFYKVSGYRIINCGRALYALGGSFDSILLHCERTEGLEPLIMAVFQAWSQEETIVQGTNPVLFGLLPAFASVITDFLQFCHEVPRHRLTFEHTKLFGFLGRFCTITPETFVGVVPSVKAGLDQANIGVMRRSFLQAFLHIFRTEFYQQLPDSQILELNQKLDELLVRHVSSLISELKPLTSVKIPARLRPDVFTDESTFYLNDIAPKTHMEEQVGLQGSPLVEFTFGTGNLAAYDLNNVQYSQLAPTRARTRQDQRVAQLLPAFESSPLTTLHSTLVISPLGDKFSEFLLPTDPLPETRPHVVLNPIFSEHLNSLQYELKKRVLRMAYCIAKPDSHLLVVYQPGIFIEQTARVAAEALGYTVISISEAESVQRLVYGNSAYVGSGRYCLILQPEAIRASLPLIEQMLLNSRYMAVNGYNLILLVEPTMLSRLQKNYPHVLKRCFIDVPHTWPIAEIALSASKLLSSELVRVFCATSDGVIPLSRLDVFTLSGTLLMRFATIFEGICDLYRRRLGCEHLIKSPVVFARFLRVYYKLYSTRKAELSEQERRLRKGLELFELSSTQAKELSEQLTVLKPQLERQQQKVKLLLAELTEKQELAQENHRSVSGERAELMIAYKHIEAEIEDAHKEVNRVLPALKRADDALQNLNRQDIAELSTFTNPHPLVVLVMNALCILLDNPPTWASARALLSSGTLITTLLNYNKKEIPPRILTRFRAITGNPDFNPQKILSISAAATTICSWCIAVVDYATVWDTVLPKIERLNKAKEDHEEHRKHIEEKEAELAALQSTLERLKEDLETNTHAREELRTQIVDVETRYEFVEKIRTLLESERGSWDASLTETLKTSENLATNMLETTKFMFVSLLGSSIGRSDEIDRSVTRASASTTYAYSTEESTSNTLVFLDAPSPSGEVVDMARVQLCTNEDVCLWRQHWLPADDSTTNSMGCLVNSVDIPYILDPESVAETFLSRLPNAVCVKYDVTNPKDVLDKVIDCGINGNVCVLISTEVDIPSFVADIMATVKWDPSSLFIGGSDGNENPPEANTWKSGMTQLGLFENGSDRQKTTTYIPGSTVLPPSARAELARGRQVGFPRSRAASFSFQVDGDQNAVDSSIVVKIHGYEYLFSRTFNLLLLNNSCSLISQLTSEIVSRFSLISFAKPRSAIEDHIVSVMVRGINPRIEYSYLNAVTEASVFKFALKRLEISVLGTLMEQSADSLLSETLLESLRVASVHKEIIRRRLNFVNEIHARILEMRNTHRLVAVMCTSIFLGARQLIPMSLQMYSHVIGRIVISKNDLTINFAGNAEYNNLLNLSLLTATTTRDVSLRSSAALTGSMSFGSLLASGELPLARSRLNEAALAVTGTGMSLARTQKAEDFDSIDIDDLTEEALSGPEASMSILQQDSANQEADIAELEEELQKLAASYVTLESNEFIESVIGILLLSFDEQSSIGFLYHLFSYLDTELVPNPLLWLMIKSLIISGHEYARIVTPVENSVLSLCNGRQGHLYSSGDKDKFQTSLSASFAPQRSGMNADKIAEIDNVQDFSAIQSTFYVVEKLYPQNTSQLEQATITLDMRQAFTGTAETMAQATASTILQRRTHIANIVSGLFCTTTTQEETEFKRIKRRFGDVVDTAPVRYALTVTGEVESDIIFVNPRYESYASQLQDNIVGSIINHWPLWQRCMCSLSAEKTLATLKNIIPTLHLSDIFGSEHARYGDHLMVLLVRHLNPAHLRIVLNYYVLNSLKRYGVRSSAVQKLGFGNILNVSDSQLPIVISHSASVDAVRFVTQFLPEASYQLWATGAPTRDLTHRTRQPANGVEPPLIQLRTIVMSKGVEKTVLDLITQTINTPTWIVLQNAHLTPEFVSNDLRKHYLSLTSRVYRLGGVHLEAPQGQSDPGAGLVTPLSESRALFQSLRDGAQRAQLNDVQHVSSYFKLIIATEGSISPLSAFARDCIVYRRSDSISFPTVYRKTLEIAERYFSNFSVTHDFAITEYKKEHLRTIPGVTDVETLLSKIAYSVAAYALRTSFGTHGWTAVHESFNQGDLEAVLVSLSRIFSHELVFHDDALLVYSAIVNTMSRHYGARLATSLDRRTLLHLTEYVFGCSLSTIREYTRMYPRAALTIEKARELVSNSILDIDIVSIHDNPQYIGLAEVERTYLYRAESNQVLEFLDRSLGTGILFSVARSIAYNVRLENYTRLHLASSLPHEVLMNFSSTELSCPLMLFMYQEVKYLNRIIRDLTSYIRYDRYGVLPEYIVEFMSLRRFDNLHKLINHLTRARMYYNDCMIDKNYMNIEVTLAFRPAALFTTLLAQACYVAGGTIDQYTLAYDIVPYSNSRQRANVQLTGLILKAAAVDPCSGRVTGQIAELYNPLPVVRVLARRTYKKKTVIISLGNFSSVIYGSERRRSRSALPTSSPDKGSDGDDPSQGFDTLVRAIQKGEKITSVSNTPKFRPRSARLSIPSPSLTPQNPGPATPRALTRRNSLAVTSLNMSRLATAATQGSIPNASASHSRFSARQGMKSLTLDVTSLRSSRTTSADNSRIEGDARASSVGSSLTDSSSDPDFVEARAANVVEANVVQKYDAVRAKNIFDRRLTYFSKKGFSGYYEASSNVFECPIYTNIQSKAHGPLAYAYLPSVEPTESILMRDVFIVLYED</sequence>
<protein>
    <submittedName>
        <fullName evidence="4">Ciliary dynein heavy chain 11</fullName>
    </submittedName>
</protein>
<dbReference type="InterPro" id="IPR042228">
    <property type="entry name" value="Dynein_linker_3"/>
</dbReference>
<feature type="compositionally biased region" description="Polar residues" evidence="2">
    <location>
        <begin position="6712"/>
        <end position="6724"/>
    </location>
</feature>
<keyword evidence="5" id="KW-1185">Reference proteome</keyword>
<feature type="region of interest" description="Disordered" evidence="2">
    <location>
        <begin position="6627"/>
        <end position="6663"/>
    </location>
</feature>
<dbReference type="GO" id="GO:0097729">
    <property type="term" value="C:9+2 motile cilium"/>
    <property type="evidence" value="ECO:0007669"/>
    <property type="project" value="TreeGrafter"/>
</dbReference>
<evidence type="ECO:0000313" key="5">
    <source>
        <dbReference type="Proteomes" id="UP000315496"/>
    </source>
</evidence>
<evidence type="ECO:0000256" key="1">
    <source>
        <dbReference type="SAM" id="Coils"/>
    </source>
</evidence>
<dbReference type="Pfam" id="PF08393">
    <property type="entry name" value="DHC_N2"/>
    <property type="match status" value="1"/>
</dbReference>
<dbReference type="InterPro" id="IPR026983">
    <property type="entry name" value="DHC"/>
</dbReference>
<dbReference type="GO" id="GO:0030286">
    <property type="term" value="C:dynein complex"/>
    <property type="evidence" value="ECO:0007669"/>
    <property type="project" value="InterPro"/>
</dbReference>
<feature type="compositionally biased region" description="Low complexity" evidence="2">
    <location>
        <begin position="6734"/>
        <end position="6746"/>
    </location>
</feature>
<dbReference type="InterPro" id="IPR042222">
    <property type="entry name" value="Dynein_2_N"/>
</dbReference>
<reference evidence="4 5" key="1">
    <citation type="submission" date="2019-05" db="EMBL/GenBank/DDBJ databases">
        <title>The compact genome of Giardia muris reveals important steps in the evolution of intestinal protozoan parasites.</title>
        <authorList>
            <person name="Xu F."/>
            <person name="Jimenez-Gonzalez A."/>
            <person name="Einarsson E."/>
            <person name="Astvaldsson A."/>
            <person name="Peirasmaki D."/>
            <person name="Eckmann L."/>
            <person name="Andersson J.O."/>
            <person name="Svard S.G."/>
            <person name="Jerlstrom-Hultqvist J."/>
        </authorList>
    </citation>
    <scope>NUCLEOTIDE SEQUENCE [LARGE SCALE GENOMIC DNA]</scope>
    <source>
        <strain evidence="4 5">Roberts-Thomson</strain>
    </source>
</reference>
<feature type="region of interest" description="Disordered" evidence="2">
    <location>
        <begin position="153"/>
        <end position="179"/>
    </location>
</feature>
<dbReference type="GO" id="GO:0060294">
    <property type="term" value="P:cilium movement involved in cell motility"/>
    <property type="evidence" value="ECO:0007669"/>
    <property type="project" value="TreeGrafter"/>
</dbReference>
<dbReference type="Gene3D" id="1.10.8.720">
    <property type="entry name" value="Region D6 of dynein motor"/>
    <property type="match status" value="1"/>
</dbReference>
<feature type="domain" description="AAA+ ATPase" evidence="3">
    <location>
        <begin position="2975"/>
        <end position="3134"/>
    </location>
</feature>
<dbReference type="GO" id="GO:0005524">
    <property type="term" value="F:ATP binding"/>
    <property type="evidence" value="ECO:0007669"/>
    <property type="project" value="InterPro"/>
</dbReference>
<dbReference type="Gene3D" id="3.40.50.300">
    <property type="entry name" value="P-loop containing nucleotide triphosphate hydrolases"/>
    <property type="match status" value="3"/>
</dbReference>
<dbReference type="InterPro" id="IPR042219">
    <property type="entry name" value="AAA_lid_11_sf"/>
</dbReference>
<dbReference type="GO" id="GO:0045505">
    <property type="term" value="F:dynein intermediate chain binding"/>
    <property type="evidence" value="ECO:0007669"/>
    <property type="project" value="InterPro"/>
</dbReference>
<dbReference type="InterPro" id="IPR027417">
    <property type="entry name" value="P-loop_NTPase"/>
</dbReference>
<feature type="coiled-coil region" evidence="1">
    <location>
        <begin position="5583"/>
        <end position="5617"/>
    </location>
</feature>
<feature type="coiled-coil region" evidence="1">
    <location>
        <begin position="4948"/>
        <end position="5013"/>
    </location>
</feature>
<dbReference type="InterPro" id="IPR013602">
    <property type="entry name" value="Dynein_heavy_linker"/>
</dbReference>
<feature type="compositionally biased region" description="Basic and acidic residues" evidence="2">
    <location>
        <begin position="331"/>
        <end position="345"/>
    </location>
</feature>
<dbReference type="Gene3D" id="1.20.920.20">
    <property type="match status" value="1"/>
</dbReference>
<name>A0A4Z1T6Z0_GIAMU</name>
<feature type="compositionally biased region" description="Basic residues" evidence="2">
    <location>
        <begin position="371"/>
        <end position="384"/>
    </location>
</feature>
<feature type="compositionally biased region" description="Low complexity" evidence="2">
    <location>
        <begin position="227"/>
        <end position="237"/>
    </location>
</feature>
<dbReference type="GO" id="GO:0051959">
    <property type="term" value="F:dynein light intermediate chain binding"/>
    <property type="evidence" value="ECO:0007669"/>
    <property type="project" value="InterPro"/>
</dbReference>
<evidence type="ECO:0000313" key="4">
    <source>
        <dbReference type="EMBL" id="TNJ28261.1"/>
    </source>
</evidence>
<dbReference type="Pfam" id="PF12774">
    <property type="entry name" value="AAA_6"/>
    <property type="match status" value="1"/>
</dbReference>
<keyword evidence="1" id="KW-0175">Coiled coil</keyword>
<evidence type="ECO:0000259" key="3">
    <source>
        <dbReference type="SMART" id="SM00382"/>
    </source>
</evidence>
<dbReference type="EMBL" id="VDLU01000002">
    <property type="protein sequence ID" value="TNJ28261.1"/>
    <property type="molecule type" value="Genomic_DNA"/>
</dbReference>
<feature type="region of interest" description="Disordered" evidence="2">
    <location>
        <begin position="2150"/>
        <end position="2170"/>
    </location>
</feature>
<feature type="compositionally biased region" description="Basic and acidic residues" evidence="2">
    <location>
        <begin position="169"/>
        <end position="179"/>
    </location>
</feature>
<dbReference type="InterPro" id="IPR024743">
    <property type="entry name" value="Dynein_HC_stalk"/>
</dbReference>
<accession>A0A4Z1T6Z0</accession>
<dbReference type="SMART" id="SM00382">
    <property type="entry name" value="AAA"/>
    <property type="match status" value="1"/>
</dbReference>
<feature type="region of interest" description="Disordered" evidence="2">
    <location>
        <begin position="6591"/>
        <end position="6614"/>
    </location>
</feature>
<dbReference type="GO" id="GO:0008569">
    <property type="term" value="F:minus-end-directed microtubule motor activity"/>
    <property type="evidence" value="ECO:0007669"/>
    <property type="project" value="TreeGrafter"/>
</dbReference>
<dbReference type="InterPro" id="IPR035699">
    <property type="entry name" value="AAA_6"/>
</dbReference>
<evidence type="ECO:0000256" key="2">
    <source>
        <dbReference type="SAM" id="MobiDB-lite"/>
    </source>
</evidence>
<dbReference type="Gene3D" id="1.20.140.100">
    <property type="entry name" value="Dynein heavy chain, N-terminal domain 2"/>
    <property type="match status" value="1"/>
</dbReference>
<feature type="region of interest" description="Disordered" evidence="2">
    <location>
        <begin position="324"/>
        <end position="402"/>
    </location>
</feature>
<feature type="region of interest" description="Disordered" evidence="2">
    <location>
        <begin position="929"/>
        <end position="951"/>
    </location>
</feature>
<gene>
    <name evidence="4" type="ORF">GMRT_14471</name>
</gene>